<evidence type="ECO:0000313" key="2">
    <source>
        <dbReference type="Proteomes" id="UP000241769"/>
    </source>
</evidence>
<gene>
    <name evidence="1" type="ORF">PROFUN_03615</name>
</gene>
<organism evidence="1 2">
    <name type="scientific">Planoprotostelium fungivorum</name>
    <dbReference type="NCBI Taxonomy" id="1890364"/>
    <lineage>
        <taxon>Eukaryota</taxon>
        <taxon>Amoebozoa</taxon>
        <taxon>Evosea</taxon>
        <taxon>Variosea</taxon>
        <taxon>Cavosteliida</taxon>
        <taxon>Cavosteliaceae</taxon>
        <taxon>Planoprotostelium</taxon>
    </lineage>
</organism>
<dbReference type="STRING" id="1890364.A0A2P6NSD0"/>
<reference evidence="1 2" key="1">
    <citation type="journal article" date="2018" name="Genome Biol. Evol.">
        <title>Multiple Roots of Fruiting Body Formation in Amoebozoa.</title>
        <authorList>
            <person name="Hillmann F."/>
            <person name="Forbes G."/>
            <person name="Novohradska S."/>
            <person name="Ferling I."/>
            <person name="Riege K."/>
            <person name="Groth M."/>
            <person name="Westermann M."/>
            <person name="Marz M."/>
            <person name="Spaller T."/>
            <person name="Winckler T."/>
            <person name="Schaap P."/>
            <person name="Glockner G."/>
        </authorList>
    </citation>
    <scope>NUCLEOTIDE SEQUENCE [LARGE SCALE GENOMIC DNA]</scope>
    <source>
        <strain evidence="1 2">Jena</strain>
    </source>
</reference>
<dbReference type="InterPro" id="IPR022374">
    <property type="entry name" value="EttA"/>
</dbReference>
<dbReference type="GO" id="GO:0045900">
    <property type="term" value="P:negative regulation of translational elongation"/>
    <property type="evidence" value="ECO:0007669"/>
    <property type="project" value="InterPro"/>
</dbReference>
<dbReference type="InParanoid" id="A0A2P6NSD0"/>
<dbReference type="SUPFAM" id="SSF52540">
    <property type="entry name" value="P-loop containing nucleoside triphosphate hydrolases"/>
    <property type="match status" value="1"/>
</dbReference>
<dbReference type="PANTHER" id="PTHR43858">
    <property type="entry name" value="ENERGY-DEPENDENT TRANSLATIONAL THROTTLE PROTEIN ETTA"/>
    <property type="match status" value="1"/>
</dbReference>
<comment type="caution">
    <text evidence="1">The sequence shown here is derived from an EMBL/GenBank/DDBJ whole genome shotgun (WGS) entry which is preliminary data.</text>
</comment>
<dbReference type="EMBL" id="MDYQ01000025">
    <property type="protein sequence ID" value="PRP86867.1"/>
    <property type="molecule type" value="Genomic_DNA"/>
</dbReference>
<accession>A0A2P6NSD0</accession>
<name>A0A2P6NSD0_9EUKA</name>
<proteinExistence type="predicted"/>
<dbReference type="InterPro" id="IPR027417">
    <property type="entry name" value="P-loop_NTPase"/>
</dbReference>
<feature type="non-terminal residue" evidence="1">
    <location>
        <position position="1"/>
    </location>
</feature>
<evidence type="ECO:0000313" key="1">
    <source>
        <dbReference type="EMBL" id="PRP86867.1"/>
    </source>
</evidence>
<dbReference type="AlphaFoldDB" id="A0A2P6NSD0"/>
<dbReference type="OrthoDB" id="15006at2759"/>
<keyword evidence="2" id="KW-1185">Reference proteome</keyword>
<sequence length="142" mass="15900">DAGEVTIGKTVKIAHVAQICSDQLDNNNSVYKEISEGMDYFEINRKVNMRGYLATFNFKGSSQNKFVSSLSGGERNCLQLAKMLKRGSNVLRSLEEALGDYLGSAVIISHDRWFLDRMCTHIMAFEGEGYVHFHDGNRGNTL</sequence>
<dbReference type="PANTHER" id="PTHR43858:SF1">
    <property type="entry name" value="ABC TRANSPORTER-RELATED PROTEIN"/>
    <property type="match status" value="1"/>
</dbReference>
<dbReference type="Proteomes" id="UP000241769">
    <property type="component" value="Unassembled WGS sequence"/>
</dbReference>
<protein>
    <submittedName>
        <fullName evidence="1">ABC transporter</fullName>
    </submittedName>
</protein>
<dbReference type="Gene3D" id="3.40.50.300">
    <property type="entry name" value="P-loop containing nucleotide triphosphate hydrolases"/>
    <property type="match status" value="1"/>
</dbReference>